<evidence type="ECO:0008006" key="6">
    <source>
        <dbReference type="Google" id="ProtNLM"/>
    </source>
</evidence>
<evidence type="ECO:0000256" key="2">
    <source>
        <dbReference type="ARBA" id="ARBA00023157"/>
    </source>
</evidence>
<keyword evidence="2" id="KW-1015">Disulfide bond</keyword>
<comment type="similarity">
    <text evidence="1">Belongs to the PET191 family.</text>
</comment>
<dbReference type="OrthoDB" id="282149at2759"/>
<dbReference type="AlphaFoldDB" id="L1JBB4"/>
<dbReference type="PANTHER" id="PTHR28627">
    <property type="entry name" value="CYTOCHROME C OXIDASE ASSEMBLY FACTOR 5"/>
    <property type="match status" value="1"/>
</dbReference>
<dbReference type="KEGG" id="gtt:GUITHDRAFT_108676"/>
<evidence type="ECO:0000313" key="3">
    <source>
        <dbReference type="EMBL" id="EKX45409.1"/>
    </source>
</evidence>
<dbReference type="EnsemblProtists" id="EKX45409">
    <property type="protein sequence ID" value="EKX45409"/>
    <property type="gene ID" value="GUITHDRAFT_108676"/>
</dbReference>
<dbReference type="Proteomes" id="UP000011087">
    <property type="component" value="Unassembled WGS sequence"/>
</dbReference>
<dbReference type="PANTHER" id="PTHR28627:SF1">
    <property type="entry name" value="CYTOCHROME C OXIDASE ASSEMBLY FACTOR 5"/>
    <property type="match status" value="1"/>
</dbReference>
<reference evidence="4" key="3">
    <citation type="submission" date="2016-03" db="UniProtKB">
        <authorList>
            <consortium name="EnsemblProtists"/>
        </authorList>
    </citation>
    <scope>IDENTIFICATION</scope>
</reference>
<dbReference type="GeneID" id="17302074"/>
<organism evidence="3">
    <name type="scientific">Guillardia theta (strain CCMP2712)</name>
    <name type="common">Cryptophyte</name>
    <dbReference type="NCBI Taxonomy" id="905079"/>
    <lineage>
        <taxon>Eukaryota</taxon>
        <taxon>Cryptophyceae</taxon>
        <taxon>Pyrenomonadales</taxon>
        <taxon>Geminigeraceae</taxon>
        <taxon>Guillardia</taxon>
    </lineage>
</organism>
<dbReference type="EMBL" id="JH992999">
    <property type="protein sequence ID" value="EKX45409.1"/>
    <property type="molecule type" value="Genomic_DNA"/>
</dbReference>
<dbReference type="STRING" id="905079.L1JBB4"/>
<dbReference type="GO" id="GO:0033617">
    <property type="term" value="P:mitochondrial respiratory chain complex IV assembly"/>
    <property type="evidence" value="ECO:0007669"/>
    <property type="project" value="TreeGrafter"/>
</dbReference>
<reference evidence="3 5" key="1">
    <citation type="journal article" date="2012" name="Nature">
        <title>Algal genomes reveal evolutionary mosaicism and the fate of nucleomorphs.</title>
        <authorList>
            <consortium name="DOE Joint Genome Institute"/>
            <person name="Curtis B.A."/>
            <person name="Tanifuji G."/>
            <person name="Burki F."/>
            <person name="Gruber A."/>
            <person name="Irimia M."/>
            <person name="Maruyama S."/>
            <person name="Arias M.C."/>
            <person name="Ball S.G."/>
            <person name="Gile G.H."/>
            <person name="Hirakawa Y."/>
            <person name="Hopkins J.F."/>
            <person name="Kuo A."/>
            <person name="Rensing S.A."/>
            <person name="Schmutz J."/>
            <person name="Symeonidi A."/>
            <person name="Elias M."/>
            <person name="Eveleigh R.J."/>
            <person name="Herman E.K."/>
            <person name="Klute M.J."/>
            <person name="Nakayama T."/>
            <person name="Obornik M."/>
            <person name="Reyes-Prieto A."/>
            <person name="Armbrust E.V."/>
            <person name="Aves S.J."/>
            <person name="Beiko R.G."/>
            <person name="Coutinho P."/>
            <person name="Dacks J.B."/>
            <person name="Durnford D.G."/>
            <person name="Fast N.M."/>
            <person name="Green B.R."/>
            <person name="Grisdale C.J."/>
            <person name="Hempel F."/>
            <person name="Henrissat B."/>
            <person name="Hoppner M.P."/>
            <person name="Ishida K."/>
            <person name="Kim E."/>
            <person name="Koreny L."/>
            <person name="Kroth P.G."/>
            <person name="Liu Y."/>
            <person name="Malik S.B."/>
            <person name="Maier U.G."/>
            <person name="McRose D."/>
            <person name="Mock T."/>
            <person name="Neilson J.A."/>
            <person name="Onodera N.T."/>
            <person name="Poole A.M."/>
            <person name="Pritham E.J."/>
            <person name="Richards T.A."/>
            <person name="Rocap G."/>
            <person name="Roy S.W."/>
            <person name="Sarai C."/>
            <person name="Schaack S."/>
            <person name="Shirato S."/>
            <person name="Slamovits C.H."/>
            <person name="Spencer D.F."/>
            <person name="Suzuki S."/>
            <person name="Worden A.Z."/>
            <person name="Zauner S."/>
            <person name="Barry K."/>
            <person name="Bell C."/>
            <person name="Bharti A.K."/>
            <person name="Crow J.A."/>
            <person name="Grimwood J."/>
            <person name="Kramer R."/>
            <person name="Lindquist E."/>
            <person name="Lucas S."/>
            <person name="Salamov A."/>
            <person name="McFadden G.I."/>
            <person name="Lane C.E."/>
            <person name="Keeling P.J."/>
            <person name="Gray M.W."/>
            <person name="Grigoriev I.V."/>
            <person name="Archibald J.M."/>
        </authorList>
    </citation>
    <scope>NUCLEOTIDE SEQUENCE</scope>
    <source>
        <strain evidence="3 5">CCMP2712</strain>
    </source>
</reference>
<protein>
    <recommendedName>
        <fullName evidence="6">Cytochrome c oxidase assembly factor 5</fullName>
    </recommendedName>
</protein>
<reference evidence="5" key="2">
    <citation type="submission" date="2012-11" db="EMBL/GenBank/DDBJ databases">
        <authorList>
            <person name="Kuo A."/>
            <person name="Curtis B.A."/>
            <person name="Tanifuji G."/>
            <person name="Burki F."/>
            <person name="Gruber A."/>
            <person name="Irimia M."/>
            <person name="Maruyama S."/>
            <person name="Arias M.C."/>
            <person name="Ball S.G."/>
            <person name="Gile G.H."/>
            <person name="Hirakawa Y."/>
            <person name="Hopkins J.F."/>
            <person name="Rensing S.A."/>
            <person name="Schmutz J."/>
            <person name="Symeonidi A."/>
            <person name="Elias M."/>
            <person name="Eveleigh R.J."/>
            <person name="Herman E.K."/>
            <person name="Klute M.J."/>
            <person name="Nakayama T."/>
            <person name="Obornik M."/>
            <person name="Reyes-Prieto A."/>
            <person name="Armbrust E.V."/>
            <person name="Aves S.J."/>
            <person name="Beiko R.G."/>
            <person name="Coutinho P."/>
            <person name="Dacks J.B."/>
            <person name="Durnford D.G."/>
            <person name="Fast N.M."/>
            <person name="Green B.R."/>
            <person name="Grisdale C."/>
            <person name="Hempe F."/>
            <person name="Henrissat B."/>
            <person name="Hoppner M.P."/>
            <person name="Ishida K.-I."/>
            <person name="Kim E."/>
            <person name="Koreny L."/>
            <person name="Kroth P.G."/>
            <person name="Liu Y."/>
            <person name="Malik S.-B."/>
            <person name="Maier U.G."/>
            <person name="McRose D."/>
            <person name="Mock T."/>
            <person name="Neilson J.A."/>
            <person name="Onodera N.T."/>
            <person name="Poole A.M."/>
            <person name="Pritham E.J."/>
            <person name="Richards T.A."/>
            <person name="Rocap G."/>
            <person name="Roy S.W."/>
            <person name="Sarai C."/>
            <person name="Schaack S."/>
            <person name="Shirato S."/>
            <person name="Slamovits C.H."/>
            <person name="Spencer D.F."/>
            <person name="Suzuki S."/>
            <person name="Worden A.Z."/>
            <person name="Zauner S."/>
            <person name="Barry K."/>
            <person name="Bell C."/>
            <person name="Bharti A.K."/>
            <person name="Crow J.A."/>
            <person name="Grimwood J."/>
            <person name="Kramer R."/>
            <person name="Lindquist E."/>
            <person name="Lucas S."/>
            <person name="Salamov A."/>
            <person name="McFadden G.I."/>
            <person name="Lane C.E."/>
            <person name="Keeling P.J."/>
            <person name="Gray M.W."/>
            <person name="Grigoriev I.V."/>
            <person name="Archibald J.M."/>
        </authorList>
    </citation>
    <scope>NUCLEOTIDE SEQUENCE</scope>
    <source>
        <strain evidence="5">CCMP2712</strain>
    </source>
</reference>
<sequence length="75" mass="8568">MSTSCKNLKNKLLICISTTPCANRGGTVKQCLQDNELPEDCKKIRQMFFECRRGQMDMRNRIRGNRWDNAGNTGA</sequence>
<keyword evidence="5" id="KW-1185">Reference proteome</keyword>
<dbReference type="GO" id="GO:0005739">
    <property type="term" value="C:mitochondrion"/>
    <property type="evidence" value="ECO:0007669"/>
    <property type="project" value="TreeGrafter"/>
</dbReference>
<dbReference type="HOGENOM" id="CLU_138069_3_0_1"/>
<gene>
    <name evidence="3" type="ORF">GUITHDRAFT_108676</name>
</gene>
<accession>L1JBB4</accession>
<dbReference type="OMA" id="KKTPKEC"/>
<proteinExistence type="inferred from homology"/>
<name>L1JBB4_GUITC</name>
<dbReference type="Pfam" id="PF10203">
    <property type="entry name" value="Pet191_N"/>
    <property type="match status" value="1"/>
</dbReference>
<evidence type="ECO:0000313" key="5">
    <source>
        <dbReference type="Proteomes" id="UP000011087"/>
    </source>
</evidence>
<dbReference type="PaxDb" id="55529-EKX45409"/>
<evidence type="ECO:0000256" key="1">
    <source>
        <dbReference type="ARBA" id="ARBA00007785"/>
    </source>
</evidence>
<dbReference type="InterPro" id="IPR018793">
    <property type="entry name" value="Cyt_c_oxidase_assmbl_Pet191"/>
</dbReference>
<evidence type="ECO:0000313" key="4">
    <source>
        <dbReference type="EnsemblProtists" id="EKX45409"/>
    </source>
</evidence>
<dbReference type="RefSeq" id="XP_005832389.1">
    <property type="nucleotide sequence ID" value="XM_005832332.1"/>
</dbReference>